<dbReference type="PANTHER" id="PTHR39555">
    <property type="entry name" value="FIMBRIAL ASSEMBLY PROTEIN PILO-LIKE PROTEIN-RELATED"/>
    <property type="match status" value="1"/>
</dbReference>
<reference evidence="2 3" key="1">
    <citation type="submission" date="2015-11" db="EMBL/GenBank/DDBJ databases">
        <title>Genomic Taxonomy of the Vibrionaceae.</title>
        <authorList>
            <person name="Gomez-Gil B."/>
            <person name="Enciso-Ibarra J."/>
        </authorList>
    </citation>
    <scope>NUCLEOTIDE SEQUENCE [LARGE SCALE GENOMIC DNA]</scope>
    <source>
        <strain evidence="2 3">CAIM 912</strain>
    </source>
</reference>
<dbReference type="AlphaFoldDB" id="A0A135IBF3"/>
<feature type="transmembrane region" description="Helical" evidence="1">
    <location>
        <begin position="20"/>
        <end position="42"/>
    </location>
</feature>
<dbReference type="PIRSF" id="PIRSF016482">
    <property type="entry name" value="PilO"/>
    <property type="match status" value="1"/>
</dbReference>
<gene>
    <name evidence="2" type="ORF">ATN88_23865</name>
</gene>
<protein>
    <submittedName>
        <fullName evidence="2">Pilus assembly protein PilO</fullName>
    </submittedName>
</protein>
<dbReference type="InterPro" id="IPR007445">
    <property type="entry name" value="PilO"/>
</dbReference>
<dbReference type="OrthoDB" id="9802133at2"/>
<accession>A0A135IBF3</accession>
<organism evidence="2 3">
    <name type="scientific">Enterovibrio coralii</name>
    <dbReference type="NCBI Taxonomy" id="294935"/>
    <lineage>
        <taxon>Bacteria</taxon>
        <taxon>Pseudomonadati</taxon>
        <taxon>Pseudomonadota</taxon>
        <taxon>Gammaproteobacteria</taxon>
        <taxon>Vibrionales</taxon>
        <taxon>Vibrionaceae</taxon>
        <taxon>Enterovibrio</taxon>
    </lineage>
</organism>
<dbReference type="GO" id="GO:0043107">
    <property type="term" value="P:type IV pilus-dependent motility"/>
    <property type="evidence" value="ECO:0007669"/>
    <property type="project" value="InterPro"/>
</dbReference>
<keyword evidence="1" id="KW-0812">Transmembrane</keyword>
<dbReference type="Gene3D" id="3.30.70.60">
    <property type="match status" value="1"/>
</dbReference>
<dbReference type="RefSeq" id="WP_067412293.1">
    <property type="nucleotide sequence ID" value="NZ_LNTY01000016.1"/>
</dbReference>
<dbReference type="STRING" id="294935.ATN88_23865"/>
<evidence type="ECO:0000313" key="2">
    <source>
        <dbReference type="EMBL" id="KXF82782.1"/>
    </source>
</evidence>
<dbReference type="InterPro" id="IPR014717">
    <property type="entry name" value="Transl_elong_EF1B/ribsomal_bS6"/>
</dbReference>
<name>A0A135IBF3_9GAMM</name>
<dbReference type="GO" id="GO:0043683">
    <property type="term" value="P:type IV pilus assembly"/>
    <property type="evidence" value="ECO:0007669"/>
    <property type="project" value="InterPro"/>
</dbReference>
<proteinExistence type="predicted"/>
<evidence type="ECO:0000256" key="1">
    <source>
        <dbReference type="SAM" id="Phobius"/>
    </source>
</evidence>
<dbReference type="Proteomes" id="UP000070529">
    <property type="component" value="Unassembled WGS sequence"/>
</dbReference>
<keyword evidence="1" id="KW-1133">Transmembrane helix</keyword>
<dbReference type="EMBL" id="LNTY01000016">
    <property type="protein sequence ID" value="KXF82782.1"/>
    <property type="molecule type" value="Genomic_DNA"/>
</dbReference>
<dbReference type="Pfam" id="PF04350">
    <property type="entry name" value="PilO"/>
    <property type="match status" value="1"/>
</dbReference>
<keyword evidence="1" id="KW-0472">Membrane</keyword>
<comment type="caution">
    <text evidence="2">The sequence shown here is derived from an EMBL/GenBank/DDBJ whole genome shotgun (WGS) entry which is preliminary data.</text>
</comment>
<sequence length="197" mass="22455">MEADWRDWELDEIPEWSPTARRVVLVVLGLLLLVIGLFFVVLPNYDRVTLAEQEEMMLKSAFRMKAQRVAALPDVDEQVDALNHFYVKLTRQLPQHEELAQLLAGINDIGQQHGLSFERLDWGVGEQVGWLYEVPLDIVVTGNYEGIGKFSESMARLPRIVALQDFTLKREGELGEALSFSVAAHTYRYVGKPLEDK</sequence>
<evidence type="ECO:0000313" key="3">
    <source>
        <dbReference type="Proteomes" id="UP000070529"/>
    </source>
</evidence>
<dbReference type="PANTHER" id="PTHR39555:SF1">
    <property type="entry name" value="TYPE IV PILUS INNER MEMBRANE COMPONENT PILO"/>
    <property type="match status" value="1"/>
</dbReference>
<keyword evidence="3" id="KW-1185">Reference proteome</keyword>